<reference evidence="5" key="1">
    <citation type="submission" date="2021-04" db="EMBL/GenBank/DDBJ databases">
        <title>A novel Synergistetes isolate from a pyrite-forming mixed culture.</title>
        <authorList>
            <person name="Bunk B."/>
            <person name="Sproer C."/>
            <person name="Spring S."/>
            <person name="Pester M."/>
        </authorList>
    </citation>
    <scope>NUCLEOTIDE SEQUENCE [LARGE SCALE GENOMIC DNA]</scope>
    <source>
        <strain evidence="5">J.5.4.2-T.3.5.2</strain>
    </source>
</reference>
<protein>
    <submittedName>
        <fullName evidence="4">Helix-turn-helix transcriptional regulator</fullName>
    </submittedName>
</protein>
<dbReference type="PANTHER" id="PTHR46558">
    <property type="entry name" value="TRACRIPTIONAL REGULATORY PROTEIN-RELATED-RELATED"/>
    <property type="match status" value="1"/>
</dbReference>
<evidence type="ECO:0000256" key="2">
    <source>
        <dbReference type="SAM" id="MobiDB-lite"/>
    </source>
</evidence>
<dbReference type="RefSeq" id="WP_274373386.1">
    <property type="nucleotide sequence ID" value="NZ_CP072943.1"/>
</dbReference>
<proteinExistence type="predicted"/>
<feature type="region of interest" description="Disordered" evidence="2">
    <location>
        <begin position="65"/>
        <end position="101"/>
    </location>
</feature>
<organism evidence="4 5">
    <name type="scientific">Aminithiophilus ramosus</name>
    <dbReference type="NCBI Taxonomy" id="3029084"/>
    <lineage>
        <taxon>Bacteria</taxon>
        <taxon>Thermotogati</taxon>
        <taxon>Synergistota</taxon>
        <taxon>Synergistia</taxon>
        <taxon>Synergistales</taxon>
        <taxon>Aminithiophilaceae</taxon>
        <taxon>Aminithiophilus</taxon>
    </lineage>
</organism>
<evidence type="ECO:0000313" key="4">
    <source>
        <dbReference type="EMBL" id="QTX32171.1"/>
    </source>
</evidence>
<name>A0A9Q7EYM2_9BACT</name>
<feature type="domain" description="HTH cro/C1-type" evidence="3">
    <location>
        <begin position="7"/>
        <end position="61"/>
    </location>
</feature>
<evidence type="ECO:0000313" key="5">
    <source>
        <dbReference type="Proteomes" id="UP000671879"/>
    </source>
</evidence>
<dbReference type="PANTHER" id="PTHR46558:SF4">
    <property type="entry name" value="DNA-BIDING PHAGE PROTEIN"/>
    <property type="match status" value="1"/>
</dbReference>
<keyword evidence="1" id="KW-0238">DNA-binding</keyword>
<dbReference type="EMBL" id="CP072943">
    <property type="protein sequence ID" value="QTX32171.1"/>
    <property type="molecule type" value="Genomic_DNA"/>
</dbReference>
<evidence type="ECO:0000256" key="1">
    <source>
        <dbReference type="ARBA" id="ARBA00023125"/>
    </source>
</evidence>
<gene>
    <name evidence="4" type="ORF">KAR29_12810</name>
</gene>
<dbReference type="SUPFAM" id="SSF47413">
    <property type="entry name" value="lambda repressor-like DNA-binding domains"/>
    <property type="match status" value="1"/>
</dbReference>
<sequence>MNFGNRIKACRTRLGLSRTALASRLGVIGNTVYRWEKGERSPDQAMIVRLAQALDTSVAYLMEETDDSRSVGTRQKEPVSAETGPCFENSFPDGGGETPPLTLPSGRVLAVTARQSEAYRRWEGNRSLDATLAVAATLAVPLIDLVPSPPSVGDDRTKTQRDLALLLRTLAAIEADRLALGRLARRQDIDGLSENDARHILDVILDSARWVLHQTLQYPVR</sequence>
<dbReference type="KEGG" id="aram:KAR29_12810"/>
<dbReference type="CDD" id="cd00093">
    <property type="entry name" value="HTH_XRE"/>
    <property type="match status" value="1"/>
</dbReference>
<dbReference type="AlphaFoldDB" id="A0A9Q7EYM2"/>
<dbReference type="InterPro" id="IPR010982">
    <property type="entry name" value="Lambda_DNA-bd_dom_sf"/>
</dbReference>
<dbReference type="GO" id="GO:0003677">
    <property type="term" value="F:DNA binding"/>
    <property type="evidence" value="ECO:0007669"/>
    <property type="project" value="UniProtKB-KW"/>
</dbReference>
<dbReference type="Gene3D" id="1.10.260.40">
    <property type="entry name" value="lambda repressor-like DNA-binding domains"/>
    <property type="match status" value="1"/>
</dbReference>
<accession>A0A9Q7EYM2</accession>
<dbReference type="Pfam" id="PF01381">
    <property type="entry name" value="HTH_3"/>
    <property type="match status" value="1"/>
</dbReference>
<evidence type="ECO:0000259" key="3">
    <source>
        <dbReference type="PROSITE" id="PS50943"/>
    </source>
</evidence>
<dbReference type="PROSITE" id="PS50943">
    <property type="entry name" value="HTH_CROC1"/>
    <property type="match status" value="1"/>
</dbReference>
<dbReference type="SMART" id="SM00530">
    <property type="entry name" value="HTH_XRE"/>
    <property type="match status" value="1"/>
</dbReference>
<dbReference type="InterPro" id="IPR001387">
    <property type="entry name" value="Cro/C1-type_HTH"/>
</dbReference>
<dbReference type="Proteomes" id="UP000671879">
    <property type="component" value="Chromosome"/>
</dbReference>
<keyword evidence="5" id="KW-1185">Reference proteome</keyword>